<dbReference type="PANTHER" id="PTHR21432">
    <property type="entry name" value="ACETYL-COA HYDROLASE-RELATED"/>
    <property type="match status" value="1"/>
</dbReference>
<keyword evidence="2" id="KW-0808">Transferase</keyword>
<dbReference type="GO" id="GO:0006083">
    <property type="term" value="P:acetate metabolic process"/>
    <property type="evidence" value="ECO:0007669"/>
    <property type="project" value="InterPro"/>
</dbReference>
<dbReference type="AlphaFoldDB" id="A0A1G7WDK9"/>
<dbReference type="STRING" id="1121419.SAMN05443529_105110"/>
<dbReference type="InterPro" id="IPR026888">
    <property type="entry name" value="AcetylCoA_hyd_C"/>
</dbReference>
<dbReference type="PANTHER" id="PTHR21432:SF20">
    <property type="entry name" value="ACETYL-COA HYDROLASE"/>
    <property type="match status" value="1"/>
</dbReference>
<dbReference type="GO" id="GO:0008775">
    <property type="term" value="F:acetate CoA-transferase activity"/>
    <property type="evidence" value="ECO:0007669"/>
    <property type="project" value="InterPro"/>
</dbReference>
<dbReference type="Proteomes" id="UP000198656">
    <property type="component" value="Unassembled WGS sequence"/>
</dbReference>
<dbReference type="GO" id="GO:0016787">
    <property type="term" value="F:hydrolase activity"/>
    <property type="evidence" value="ECO:0007669"/>
    <property type="project" value="UniProtKB-KW"/>
</dbReference>
<keyword evidence="3" id="KW-1185">Reference proteome</keyword>
<organism evidence="2 3">
    <name type="scientific">Desulfosporosinus hippei DSM 8344</name>
    <dbReference type="NCBI Taxonomy" id="1121419"/>
    <lineage>
        <taxon>Bacteria</taxon>
        <taxon>Bacillati</taxon>
        <taxon>Bacillota</taxon>
        <taxon>Clostridia</taxon>
        <taxon>Eubacteriales</taxon>
        <taxon>Desulfitobacteriaceae</taxon>
        <taxon>Desulfosporosinus</taxon>
    </lineage>
</organism>
<dbReference type="Pfam" id="PF13336">
    <property type="entry name" value="AcetylCoA_hyd_C"/>
    <property type="match status" value="1"/>
</dbReference>
<dbReference type="OrthoDB" id="9801795at2"/>
<reference evidence="3" key="1">
    <citation type="submission" date="2016-10" db="EMBL/GenBank/DDBJ databases">
        <authorList>
            <person name="Varghese N."/>
            <person name="Submissions S."/>
        </authorList>
    </citation>
    <scope>NUCLEOTIDE SEQUENCE [LARGE SCALE GENOMIC DNA]</scope>
    <source>
        <strain evidence="3">DSM 8344</strain>
    </source>
</reference>
<proteinExistence type="predicted"/>
<dbReference type="Gene3D" id="3.30.750.70">
    <property type="entry name" value="4-hydroxybutyrate coenzyme like domains"/>
    <property type="match status" value="1"/>
</dbReference>
<gene>
    <name evidence="2" type="ORF">SAMN05443529_105110</name>
</gene>
<dbReference type="SUPFAM" id="SSF100950">
    <property type="entry name" value="NagB/RpiA/CoA transferase-like"/>
    <property type="match status" value="1"/>
</dbReference>
<keyword evidence="2" id="KW-0378">Hydrolase</keyword>
<name>A0A1G7WDK9_9FIRM</name>
<dbReference type="InterPro" id="IPR038460">
    <property type="entry name" value="AcetylCoA_hyd_C_sf"/>
</dbReference>
<accession>A0A1G7WDK9</accession>
<dbReference type="InterPro" id="IPR037171">
    <property type="entry name" value="NagB/RpiA_transferase-like"/>
</dbReference>
<protein>
    <submittedName>
        <fullName evidence="2">Acetyl-CoA hydrolase/transferase C-terminal domain-containing protein</fullName>
    </submittedName>
</protein>
<feature type="domain" description="Acetyl-CoA hydrolase/transferase C-terminal" evidence="1">
    <location>
        <begin position="440"/>
        <end position="603"/>
    </location>
</feature>
<evidence type="ECO:0000313" key="2">
    <source>
        <dbReference type="EMBL" id="SDG69914.1"/>
    </source>
</evidence>
<dbReference type="RefSeq" id="WP_092331290.1">
    <property type="nucleotide sequence ID" value="NZ_FNCP01000005.1"/>
</dbReference>
<evidence type="ECO:0000259" key="1">
    <source>
        <dbReference type="Pfam" id="PF13336"/>
    </source>
</evidence>
<dbReference type="EMBL" id="FNCP01000005">
    <property type="protein sequence ID" value="SDG69914.1"/>
    <property type="molecule type" value="Genomic_DNA"/>
</dbReference>
<evidence type="ECO:0000313" key="3">
    <source>
        <dbReference type="Proteomes" id="UP000198656"/>
    </source>
</evidence>
<dbReference type="Gene3D" id="3.40.1080.20">
    <property type="entry name" value="Acetyl-CoA hydrolase/transferase C-terminal domain"/>
    <property type="match status" value="1"/>
</dbReference>
<sequence length="744" mass="82907">MYQKQGLIYDDVKKCVTEVINYVGKNVIFSIPLALGKPVIFTNELYRQAKENSEINLKIITALTLEKPKGHTDLERRFLGPLADRVFAGVPEFDFILDFRAGKLPKNVEIFEFFSKAGGYLNSPVAQQNHLATNYTHAIRDALALGANVFAQLISPREFNGKNMYSMGCNTDVCIAAINEFKCLKAQGKKVAIIGEANINMPFMYGDAVVEADSYDIILQGSQFNYELFCPPKDPVALSDHMIGINVSTLIKDGGTIQVGIGALGDAIVSGLIMRNEHNELYQDVLQKSGIKQRYRQLIDNWGGIGVFQKGLYGSSEMFVDAFMQMYKSKILKRKVYESVPIMKLINEGRLASDHIPPDIIDQLITLKALNSRLSEEDFKFLTQFGILKQGLIYENGIILDQGAPYSTDMSDEKGRNQIQKLLGQELLGGQVIIGAFFVGPKAFYQALNDMSEDERKLFGMSGVDKVNQLYGGEELRALQRKDARFVNTGMVSTVLGAIASDQLEDGRVISGIGGQYNFVAMGHALPDARVIMMIKSTKGSGKSLKSNIVFSYGHCSVPKHLRDIIVTEYGIADVRSKPEKEVIAELIKVADSRFQNKLLDQAKKAGKIPKDYEIPQEYRNNTPEKITALLKPYQSQGIFQPFPFGTDLTEIEIALGGALKGLKKLANGNRLKMATGLIKEFFRPIPASSRPYLERLNLQRPSSMKEKIMRKLVIFSLRNNNIFNTLTLHHKSASNQVKDHHAL</sequence>
<dbReference type="InterPro" id="IPR046433">
    <property type="entry name" value="ActCoA_hydro"/>
</dbReference>